<organism evidence="2">
    <name type="scientific">Cucumis melo</name>
    <name type="common">Muskmelon</name>
    <dbReference type="NCBI Taxonomy" id="3656"/>
    <lineage>
        <taxon>Eukaryota</taxon>
        <taxon>Viridiplantae</taxon>
        <taxon>Streptophyta</taxon>
        <taxon>Embryophyta</taxon>
        <taxon>Tracheophyta</taxon>
        <taxon>Spermatophyta</taxon>
        <taxon>Magnoliopsida</taxon>
        <taxon>eudicotyledons</taxon>
        <taxon>Gunneridae</taxon>
        <taxon>Pentapetalae</taxon>
        <taxon>rosids</taxon>
        <taxon>fabids</taxon>
        <taxon>Cucurbitales</taxon>
        <taxon>Cucurbitaceae</taxon>
        <taxon>Benincaseae</taxon>
        <taxon>Cucumis</taxon>
    </lineage>
</organism>
<name>A0A9I9CKZ3_CUCME</name>
<dbReference type="Gramene" id="MELO3C005249.2.1">
    <property type="protein sequence ID" value="MELO3C005249.2.1"/>
    <property type="gene ID" value="MELO3C005249.2"/>
</dbReference>
<sequence>MNKTPKRKQSRIKTEVGQSGKKQTKGAEIRGDIHMRVEESGVPLRAKLCVEGYGSGSEKQSVEVRRGREEGGGFP</sequence>
<protein>
    <submittedName>
        <fullName evidence="2">Uncharacterized protein</fullName>
    </submittedName>
</protein>
<accession>A0A9I9CKZ3</accession>
<feature type="compositionally biased region" description="Basic and acidic residues" evidence="1">
    <location>
        <begin position="60"/>
        <end position="75"/>
    </location>
</feature>
<dbReference type="AlphaFoldDB" id="A0A9I9CKZ3"/>
<reference evidence="2" key="1">
    <citation type="submission" date="2023-03" db="UniProtKB">
        <authorList>
            <consortium name="EnsemblPlants"/>
        </authorList>
    </citation>
    <scope>IDENTIFICATION</scope>
</reference>
<feature type="region of interest" description="Disordered" evidence="1">
    <location>
        <begin position="1"/>
        <end position="29"/>
    </location>
</feature>
<evidence type="ECO:0000256" key="1">
    <source>
        <dbReference type="SAM" id="MobiDB-lite"/>
    </source>
</evidence>
<feature type="region of interest" description="Disordered" evidence="1">
    <location>
        <begin position="52"/>
        <end position="75"/>
    </location>
</feature>
<feature type="compositionally biased region" description="Basic residues" evidence="1">
    <location>
        <begin position="1"/>
        <end position="11"/>
    </location>
</feature>
<proteinExistence type="predicted"/>
<evidence type="ECO:0000313" key="2">
    <source>
        <dbReference type="EnsemblPlants" id="MELO3C005249.2.1"/>
    </source>
</evidence>
<dbReference type="EnsemblPlants" id="MELO3C005249.2.1">
    <property type="protein sequence ID" value="MELO3C005249.2.1"/>
    <property type="gene ID" value="MELO3C005249.2"/>
</dbReference>